<name>A0A2T4ZEJ1_9HYPH</name>
<gene>
    <name evidence="1" type="ORF">C8P69_103246</name>
</gene>
<dbReference type="Proteomes" id="UP000241808">
    <property type="component" value="Unassembled WGS sequence"/>
</dbReference>
<comment type="caution">
    <text evidence="1">The sequence shown here is derived from an EMBL/GenBank/DDBJ whole genome shotgun (WGS) entry which is preliminary data.</text>
</comment>
<dbReference type="EMBL" id="PZZL01000003">
    <property type="protein sequence ID" value="PTM60316.1"/>
    <property type="molecule type" value="Genomic_DNA"/>
</dbReference>
<protein>
    <submittedName>
        <fullName evidence="1">Uncharacterized protein</fullName>
    </submittedName>
</protein>
<evidence type="ECO:0000313" key="2">
    <source>
        <dbReference type="Proteomes" id="UP000241808"/>
    </source>
</evidence>
<accession>A0A2T4ZEJ1</accession>
<proteinExistence type="predicted"/>
<evidence type="ECO:0000313" key="1">
    <source>
        <dbReference type="EMBL" id="PTM60316.1"/>
    </source>
</evidence>
<keyword evidence="2" id="KW-1185">Reference proteome</keyword>
<dbReference type="AlphaFoldDB" id="A0A2T4ZEJ1"/>
<dbReference type="OrthoDB" id="9985415at2"/>
<sequence length="66" mass="6783">MPSFETLVGLQQALAAIDVMIRSGKGRGGNLASMAREASTLADRLAAHAARRHAMAAAAAPSHEQA</sequence>
<organism evidence="1 2">
    <name type="scientific">Phreatobacter oligotrophus</name>
    <dbReference type="NCBI Taxonomy" id="1122261"/>
    <lineage>
        <taxon>Bacteria</taxon>
        <taxon>Pseudomonadati</taxon>
        <taxon>Pseudomonadota</taxon>
        <taxon>Alphaproteobacteria</taxon>
        <taxon>Hyphomicrobiales</taxon>
        <taxon>Phreatobacteraceae</taxon>
        <taxon>Phreatobacter</taxon>
    </lineage>
</organism>
<dbReference type="RefSeq" id="WP_108176013.1">
    <property type="nucleotide sequence ID" value="NZ_PZZL01000003.1"/>
</dbReference>
<reference evidence="1 2" key="1">
    <citation type="submission" date="2018-04" db="EMBL/GenBank/DDBJ databases">
        <title>Genomic Encyclopedia of Archaeal and Bacterial Type Strains, Phase II (KMG-II): from individual species to whole genera.</title>
        <authorList>
            <person name="Goeker M."/>
        </authorList>
    </citation>
    <scope>NUCLEOTIDE SEQUENCE [LARGE SCALE GENOMIC DNA]</scope>
    <source>
        <strain evidence="1 2">DSM 25521</strain>
    </source>
</reference>